<reference evidence="1" key="1">
    <citation type="journal article" date="2020" name="Stud. Mycol.">
        <title>101 Dothideomycetes genomes: a test case for predicting lifestyles and emergence of pathogens.</title>
        <authorList>
            <person name="Haridas S."/>
            <person name="Albert R."/>
            <person name="Binder M."/>
            <person name="Bloem J."/>
            <person name="Labutti K."/>
            <person name="Salamov A."/>
            <person name="Andreopoulos B."/>
            <person name="Baker S."/>
            <person name="Barry K."/>
            <person name="Bills G."/>
            <person name="Bluhm B."/>
            <person name="Cannon C."/>
            <person name="Castanera R."/>
            <person name="Culley D."/>
            <person name="Daum C."/>
            <person name="Ezra D."/>
            <person name="Gonzalez J."/>
            <person name="Henrissat B."/>
            <person name="Kuo A."/>
            <person name="Liang C."/>
            <person name="Lipzen A."/>
            <person name="Lutzoni F."/>
            <person name="Magnuson J."/>
            <person name="Mondo S."/>
            <person name="Nolan M."/>
            <person name="Ohm R."/>
            <person name="Pangilinan J."/>
            <person name="Park H.-J."/>
            <person name="Ramirez L."/>
            <person name="Alfaro M."/>
            <person name="Sun H."/>
            <person name="Tritt A."/>
            <person name="Yoshinaga Y."/>
            <person name="Zwiers L.-H."/>
            <person name="Turgeon B."/>
            <person name="Goodwin S."/>
            <person name="Spatafora J."/>
            <person name="Crous P."/>
            <person name="Grigoriev I."/>
        </authorList>
    </citation>
    <scope>NUCLEOTIDE SEQUENCE</scope>
    <source>
        <strain evidence="1">CBS 480.64</strain>
    </source>
</reference>
<dbReference type="EMBL" id="MU006041">
    <property type="protein sequence ID" value="KAF2857489.1"/>
    <property type="molecule type" value="Genomic_DNA"/>
</dbReference>
<name>A0A6A7BS15_9PEZI</name>
<keyword evidence="2" id="KW-1185">Reference proteome</keyword>
<proteinExistence type="predicted"/>
<protein>
    <submittedName>
        <fullName evidence="1">Uncharacterized protein</fullName>
    </submittedName>
</protein>
<dbReference type="Proteomes" id="UP000799421">
    <property type="component" value="Unassembled WGS sequence"/>
</dbReference>
<evidence type="ECO:0000313" key="2">
    <source>
        <dbReference type="Proteomes" id="UP000799421"/>
    </source>
</evidence>
<accession>A0A6A7BS15</accession>
<dbReference type="AlphaFoldDB" id="A0A6A7BS15"/>
<organism evidence="1 2">
    <name type="scientific">Piedraia hortae CBS 480.64</name>
    <dbReference type="NCBI Taxonomy" id="1314780"/>
    <lineage>
        <taxon>Eukaryota</taxon>
        <taxon>Fungi</taxon>
        <taxon>Dikarya</taxon>
        <taxon>Ascomycota</taxon>
        <taxon>Pezizomycotina</taxon>
        <taxon>Dothideomycetes</taxon>
        <taxon>Dothideomycetidae</taxon>
        <taxon>Capnodiales</taxon>
        <taxon>Piedraiaceae</taxon>
        <taxon>Piedraia</taxon>
    </lineage>
</organism>
<sequence>MAVKRWGCVCHVEVSLLPLGMSLISLRIWSMSNYWAFLISGNRLRYGVRAEPHTPDPRPQTPKPGTCNKVFMVLRTFFGG</sequence>
<evidence type="ECO:0000313" key="1">
    <source>
        <dbReference type="EMBL" id="KAF2857489.1"/>
    </source>
</evidence>
<gene>
    <name evidence="1" type="ORF">K470DRAFT_171347</name>
</gene>